<sequence>MAIEKSEVEIVKPRNDKREYRRIVLPNSLEVCLISDPDTDKAAASMNVDVGYFCDPEGLEGLAHFLEHMLFYASEKYPVEDSYSKFIAEHGDSYNAFTSSENTNFNFDVNAGCFEEALDQIFSILHQANNVC</sequence>
<evidence type="ECO:0000256" key="5">
    <source>
        <dbReference type="ARBA" id="ARBA00022833"/>
    </source>
</evidence>
<dbReference type="InterPro" id="IPR011249">
    <property type="entry name" value="Metalloenz_LuxS/M16"/>
</dbReference>
<dbReference type="InterPro" id="IPR001431">
    <property type="entry name" value="Pept_M16_Zn_BS"/>
</dbReference>
<dbReference type="GO" id="GO:0051603">
    <property type="term" value="P:proteolysis involved in protein catabolic process"/>
    <property type="evidence" value="ECO:0007669"/>
    <property type="project" value="TreeGrafter"/>
</dbReference>
<evidence type="ECO:0000259" key="7">
    <source>
        <dbReference type="Pfam" id="PF00675"/>
    </source>
</evidence>
<dbReference type="EMBL" id="JAMFTS010000003">
    <property type="protein sequence ID" value="KAJ4782767.1"/>
    <property type="molecule type" value="Genomic_DNA"/>
</dbReference>
<organism evidence="8 9">
    <name type="scientific">Rhynchospora pubera</name>
    <dbReference type="NCBI Taxonomy" id="906938"/>
    <lineage>
        <taxon>Eukaryota</taxon>
        <taxon>Viridiplantae</taxon>
        <taxon>Streptophyta</taxon>
        <taxon>Embryophyta</taxon>
        <taxon>Tracheophyta</taxon>
        <taxon>Spermatophyta</taxon>
        <taxon>Magnoliopsida</taxon>
        <taxon>Liliopsida</taxon>
        <taxon>Poales</taxon>
        <taxon>Cyperaceae</taxon>
        <taxon>Cyperoideae</taxon>
        <taxon>Rhynchosporeae</taxon>
        <taxon>Rhynchospora</taxon>
    </lineage>
</organism>
<dbReference type="PROSITE" id="PS00143">
    <property type="entry name" value="INSULINASE"/>
    <property type="match status" value="1"/>
</dbReference>
<evidence type="ECO:0000256" key="6">
    <source>
        <dbReference type="ARBA" id="ARBA00023049"/>
    </source>
</evidence>
<reference evidence="8" key="1">
    <citation type="submission" date="2022-08" db="EMBL/GenBank/DDBJ databases">
        <authorList>
            <person name="Marques A."/>
        </authorList>
    </citation>
    <scope>NUCLEOTIDE SEQUENCE</scope>
    <source>
        <strain evidence="8">RhyPub2mFocal</strain>
        <tissue evidence="8">Leaves</tissue>
    </source>
</reference>
<dbReference type="GO" id="GO:0005739">
    <property type="term" value="C:mitochondrion"/>
    <property type="evidence" value="ECO:0007669"/>
    <property type="project" value="TreeGrafter"/>
</dbReference>
<dbReference type="GO" id="GO:0005829">
    <property type="term" value="C:cytosol"/>
    <property type="evidence" value="ECO:0007669"/>
    <property type="project" value="TreeGrafter"/>
</dbReference>
<evidence type="ECO:0000313" key="9">
    <source>
        <dbReference type="Proteomes" id="UP001140206"/>
    </source>
</evidence>
<proteinExistence type="inferred from homology"/>
<comment type="caution">
    <text evidence="8">The sequence shown here is derived from an EMBL/GenBank/DDBJ whole genome shotgun (WGS) entry which is preliminary data.</text>
</comment>
<dbReference type="InterPro" id="IPR050626">
    <property type="entry name" value="Peptidase_M16"/>
</dbReference>
<accession>A0AAV8ENH9</accession>
<dbReference type="SUPFAM" id="SSF63411">
    <property type="entry name" value="LuxS/MPP-like metallohydrolase"/>
    <property type="match status" value="1"/>
</dbReference>
<dbReference type="Gene3D" id="3.30.830.10">
    <property type="entry name" value="Metalloenzyme, LuxS/M16 peptidase-like"/>
    <property type="match status" value="1"/>
</dbReference>
<keyword evidence="3" id="KW-0479">Metal-binding</keyword>
<keyword evidence="5" id="KW-0862">Zinc</keyword>
<dbReference type="GO" id="GO:0043171">
    <property type="term" value="P:peptide catabolic process"/>
    <property type="evidence" value="ECO:0007669"/>
    <property type="project" value="TreeGrafter"/>
</dbReference>
<evidence type="ECO:0000313" key="8">
    <source>
        <dbReference type="EMBL" id="KAJ4782767.1"/>
    </source>
</evidence>
<dbReference type="PANTHER" id="PTHR43690:SF18">
    <property type="entry name" value="INSULIN-DEGRADING ENZYME-RELATED"/>
    <property type="match status" value="1"/>
</dbReference>
<dbReference type="InterPro" id="IPR011765">
    <property type="entry name" value="Pept_M16_N"/>
</dbReference>
<gene>
    <name evidence="8" type="ORF">LUZ62_067024</name>
</gene>
<protein>
    <submittedName>
        <fullName evidence="8">Insulinase (Peptidase family M16) family protein</fullName>
    </submittedName>
</protein>
<keyword evidence="4" id="KW-0378">Hydrolase</keyword>
<evidence type="ECO:0000256" key="3">
    <source>
        <dbReference type="ARBA" id="ARBA00022723"/>
    </source>
</evidence>
<keyword evidence="6" id="KW-0482">Metalloprotease</keyword>
<evidence type="ECO:0000256" key="2">
    <source>
        <dbReference type="ARBA" id="ARBA00022670"/>
    </source>
</evidence>
<dbReference type="Pfam" id="PF00675">
    <property type="entry name" value="Peptidase_M16"/>
    <property type="match status" value="1"/>
</dbReference>
<name>A0AAV8ENH9_9POAL</name>
<dbReference type="Proteomes" id="UP001140206">
    <property type="component" value="Chromosome 3"/>
</dbReference>
<evidence type="ECO:0000256" key="4">
    <source>
        <dbReference type="ARBA" id="ARBA00022801"/>
    </source>
</evidence>
<keyword evidence="9" id="KW-1185">Reference proteome</keyword>
<comment type="similarity">
    <text evidence="1">Belongs to the peptidase M16 family.</text>
</comment>
<dbReference type="GO" id="GO:0004222">
    <property type="term" value="F:metalloendopeptidase activity"/>
    <property type="evidence" value="ECO:0007669"/>
    <property type="project" value="InterPro"/>
</dbReference>
<dbReference type="PANTHER" id="PTHR43690">
    <property type="entry name" value="NARDILYSIN"/>
    <property type="match status" value="1"/>
</dbReference>
<dbReference type="GO" id="GO:0046872">
    <property type="term" value="F:metal ion binding"/>
    <property type="evidence" value="ECO:0007669"/>
    <property type="project" value="UniProtKB-KW"/>
</dbReference>
<dbReference type="AlphaFoldDB" id="A0AAV8ENH9"/>
<feature type="domain" description="Peptidase M16 N-terminal" evidence="7">
    <location>
        <begin position="31"/>
        <end position="125"/>
    </location>
</feature>
<keyword evidence="2" id="KW-0645">Protease</keyword>
<evidence type="ECO:0000256" key="1">
    <source>
        <dbReference type="ARBA" id="ARBA00007261"/>
    </source>
</evidence>